<feature type="compositionally biased region" description="Low complexity" evidence="2">
    <location>
        <begin position="1156"/>
        <end position="1174"/>
    </location>
</feature>
<sequence length="1693" mass="183500">MWKPDGDRKHRLEEILQREDQEGDDAFDTDKTNDENDSDDSQQDEEMAAAQATAEGFCVECKDQESFYSCEQCAEDFCEVCYAMLHRTGNRVRHLKKEIFRPGSSNDGRGSDTLSSTVVSVSGSTSKGSSVSGDTVVELPDPKFIISSGSSTFGDWIIDRSKSIPMRLDLRERKMLRLLEAALNVSEYTDKVDILAYTSKAKRIIHQIKDLCAILSGLVVASDYRRGQELFAEKSFEDNEEFFQTIFEVGRRHKIMNPEKMRNSYGKLMYMLMDSQLEEIESTLGFSCVVPIKTVHLFLKERNGLDVLRDNLIMEATKEIVADGKTRPQIQLEIRKKERAIESLSRKYANSNLTPDEIKTCIYSIGDNHAFLRTNRDPCDKMIKYLTMFFSPNKIEDGYSLAIQYGQGGARLTHDHETQYWYINQTLSLWREIAHEMFYLWTLSDQDMLNNDYRLRDTGQGLNRLQDCPAVSKAMHRTLHTAQQKARRWIGSSVIHLGDSNVPNAFMFIDKYNQVARILNPIVITLERIEDIAKDEYIHDYLRSAFGGVQELRKQIVCDFFRHAFDGSGADNFFSAGSCIDGRLTSAWNWCSQIEKKPYFPVFLLTAGTASQTVQARAHRLSSTASSPPSPFLSSTPASSAAAAAAAAASGTGGSTTHLSDIDLSVEIDPSFHGVLLGVPEESPGAIIYVTIVLHVRRKPIRASKLQATFDGRIKVQCSDGATFGHDQHRERVLAHRDWTLWEASSNSSASTGGESKNHIPVGTHYYPLSIQLDGALPPSFSGKHGSVRYFLSSVLMRPLFHSDIHTLHELPIGRCLVPDESSGPQSSLEEGIAAGLSLLPGIGSATTITHHNTHKELLRYTASSPPVAYLDRELIQLDLALEPLPPGSRIHSISYGLKEIIRYQSSTPGSGVDNKCEILYPLGQQTVIIPRDPERERSMSSAGAGASTRQLLELRTDPDLVNVDMITSLIDIQHRLTCNVAVVLEDPAKRTADTNGIRNDNRGLDGSPSQSDSSHALQGQGQSAGNGASSVFSGGSILRRLNLAPQPLAPTLDLVDSTGSTVENHAVLLGELTSSIIAPAPAPATIELNDAPPPPPANLTESTVLEFPIILTSRHPRAMQGMQPQANPPSFQHNQRRPSHQKHLVQPHSVVQGHQPQQQQQAQQQQQQQQQQQHVLRIPRRQGSIGGGGTTMYSPGPDGVDGLGSYQALSTVIPSSVSSSILSTSLSMHMSFPASSLPAAGMVTPTETCTPHPLSHDTTTLPDARPVQTSQQLLQQQPHRIPTRSGISAGLQAAAAAAAAAAAIAAPEERSPPLVDGMPVEEAVEEEEEPPKYEDVVNDDLQIATAGLCLQYPRQQPQEMASSPSMSFSSSHHGPIDMVGRRPRQASLAVSMSSYQASPPPMVSTSFQYPASSFGPSSMASTSSVLSYHYNQQQQQQQQLYRQFSPPRTAVTSTTPTLSSSLSPMPASSVPRNYSTSPTTPGLGFRGGHVRTGSTTSILAASNGALMGGHPHPPTAQPLSSTQQPVASLHRHASLGHLAYGSNSSGSGGGTGVPSTTTTMAAAAAVRGNGHGRHRRQTSTSSAMAMASATATNSTTTSTRMIESLASHGGYLSQAQPPPPLLPSLEMSLPVSHSLPATSQLVLLDTTESVTTTAVAAAAAALVTVDGGGEPAEADGSPPRYRPIPLVPPPPM</sequence>
<feature type="region of interest" description="Disordered" evidence="2">
    <location>
        <begin position="1567"/>
        <end position="1599"/>
    </location>
</feature>
<protein>
    <recommendedName>
        <fullName evidence="7">B box-type domain-containing protein</fullName>
    </recommendedName>
</protein>
<evidence type="ECO:0000313" key="5">
    <source>
        <dbReference type="EMBL" id="KAG0261381.1"/>
    </source>
</evidence>
<dbReference type="InterPro" id="IPR014756">
    <property type="entry name" value="Ig_E-set"/>
</dbReference>
<feature type="domain" description="Arrestin-like N-terminal" evidence="3">
    <location>
        <begin position="697"/>
        <end position="800"/>
    </location>
</feature>
<feature type="compositionally biased region" description="Basic residues" evidence="2">
    <location>
        <begin position="1135"/>
        <end position="1146"/>
    </location>
</feature>
<dbReference type="Proteomes" id="UP000807716">
    <property type="component" value="Unassembled WGS sequence"/>
</dbReference>
<dbReference type="Pfam" id="PF00339">
    <property type="entry name" value="Arrestin_N"/>
    <property type="match status" value="1"/>
</dbReference>
<feature type="compositionally biased region" description="Low complexity" evidence="2">
    <location>
        <begin position="1579"/>
        <end position="1599"/>
    </location>
</feature>
<dbReference type="EMBL" id="JAAAJB010000219">
    <property type="protein sequence ID" value="KAG0261381.1"/>
    <property type="molecule type" value="Genomic_DNA"/>
</dbReference>
<feature type="region of interest" description="Disordered" evidence="2">
    <location>
        <begin position="1"/>
        <end position="49"/>
    </location>
</feature>
<name>A0A9P6Q5Y2_9FUNG</name>
<feature type="coiled-coil region" evidence="1">
    <location>
        <begin position="327"/>
        <end position="354"/>
    </location>
</feature>
<feature type="compositionally biased region" description="Acidic residues" evidence="2">
    <location>
        <begin position="35"/>
        <end position="47"/>
    </location>
</feature>
<dbReference type="Pfam" id="PF09418">
    <property type="entry name" value="DUF2009"/>
    <property type="match status" value="1"/>
</dbReference>
<feature type="region of interest" description="Disordered" evidence="2">
    <location>
        <begin position="1668"/>
        <end position="1693"/>
    </location>
</feature>
<keyword evidence="1" id="KW-0175">Coiled coil</keyword>
<gene>
    <name evidence="5" type="ORF">DFQ27_003001</name>
</gene>
<comment type="caution">
    <text evidence="5">The sequence shown here is derived from an EMBL/GenBank/DDBJ whole genome shotgun (WGS) entry which is preliminary data.</text>
</comment>
<feature type="region of interest" description="Disordered" evidence="2">
    <location>
        <begin position="993"/>
        <end position="1029"/>
    </location>
</feature>
<feature type="compositionally biased region" description="Basic and acidic residues" evidence="2">
    <location>
        <begin position="1"/>
        <end position="20"/>
    </location>
</feature>
<evidence type="ECO:0000313" key="6">
    <source>
        <dbReference type="Proteomes" id="UP000807716"/>
    </source>
</evidence>
<reference evidence="5" key="1">
    <citation type="journal article" date="2020" name="Fungal Divers.">
        <title>Resolving the Mortierellaceae phylogeny through synthesis of multi-gene phylogenetics and phylogenomics.</title>
        <authorList>
            <person name="Vandepol N."/>
            <person name="Liber J."/>
            <person name="Desiro A."/>
            <person name="Na H."/>
            <person name="Kennedy M."/>
            <person name="Barry K."/>
            <person name="Grigoriev I.V."/>
            <person name="Miller A.N."/>
            <person name="O'Donnell K."/>
            <person name="Stajich J.E."/>
            <person name="Bonito G."/>
        </authorList>
    </citation>
    <scope>NUCLEOTIDE SEQUENCE</scope>
    <source>
        <strain evidence="5">BC1065</strain>
    </source>
</reference>
<proteinExistence type="predicted"/>
<dbReference type="InterPro" id="IPR014752">
    <property type="entry name" value="Arrestin-like_C"/>
</dbReference>
<dbReference type="Gene3D" id="2.60.40.640">
    <property type="match status" value="1"/>
</dbReference>
<evidence type="ECO:0008006" key="7">
    <source>
        <dbReference type="Google" id="ProtNLM"/>
    </source>
</evidence>
<dbReference type="PANTHER" id="PTHR31560">
    <property type="entry name" value="UPF0652 PROTEIN C16A11.03C-RELATED"/>
    <property type="match status" value="1"/>
</dbReference>
<dbReference type="InterPro" id="IPR018553">
    <property type="entry name" value="E2_Ub-conjug_enz"/>
</dbReference>
<evidence type="ECO:0000256" key="2">
    <source>
        <dbReference type="SAM" id="MobiDB-lite"/>
    </source>
</evidence>
<feature type="compositionally biased region" description="Polar residues" evidence="2">
    <location>
        <begin position="1123"/>
        <end position="1134"/>
    </location>
</feature>
<feature type="region of interest" description="Disordered" evidence="2">
    <location>
        <begin position="100"/>
        <end position="134"/>
    </location>
</feature>
<dbReference type="InterPro" id="IPR057668">
    <property type="entry name" value="E2_Ub-conjug_enz_C"/>
</dbReference>
<accession>A0A9P6Q5Y2</accession>
<feature type="compositionally biased region" description="Low complexity" evidence="2">
    <location>
        <begin position="1448"/>
        <end position="1472"/>
    </location>
</feature>
<evidence type="ECO:0000259" key="4">
    <source>
        <dbReference type="Pfam" id="PF09418"/>
    </source>
</evidence>
<dbReference type="OrthoDB" id="406045at2759"/>
<feature type="domain" description="Non-canonical E2 ubiquitin-conjugating enzyme C-terminal" evidence="4">
    <location>
        <begin position="160"/>
        <end position="607"/>
    </location>
</feature>
<evidence type="ECO:0000259" key="3">
    <source>
        <dbReference type="Pfam" id="PF00339"/>
    </source>
</evidence>
<organism evidence="5 6">
    <name type="scientific">Actinomortierella ambigua</name>
    <dbReference type="NCBI Taxonomy" id="1343610"/>
    <lineage>
        <taxon>Eukaryota</taxon>
        <taxon>Fungi</taxon>
        <taxon>Fungi incertae sedis</taxon>
        <taxon>Mucoromycota</taxon>
        <taxon>Mortierellomycotina</taxon>
        <taxon>Mortierellomycetes</taxon>
        <taxon>Mortierellales</taxon>
        <taxon>Mortierellaceae</taxon>
        <taxon>Actinomortierella</taxon>
    </lineage>
</organism>
<dbReference type="InterPro" id="IPR011021">
    <property type="entry name" value="Arrestin-like_N"/>
</dbReference>
<feature type="compositionally biased region" description="Pro residues" evidence="2">
    <location>
        <begin position="1681"/>
        <end position="1693"/>
    </location>
</feature>
<dbReference type="PANTHER" id="PTHR31560:SF0">
    <property type="entry name" value="UPF0652 PROTEIN C22H10.08"/>
    <property type="match status" value="1"/>
</dbReference>
<dbReference type="SUPFAM" id="SSF81296">
    <property type="entry name" value="E set domains"/>
    <property type="match status" value="1"/>
</dbReference>
<feature type="region of interest" description="Disordered" evidence="2">
    <location>
        <begin position="1119"/>
        <end position="1200"/>
    </location>
</feature>
<feature type="region of interest" description="Disordered" evidence="2">
    <location>
        <begin position="1448"/>
        <end position="1489"/>
    </location>
</feature>
<evidence type="ECO:0000256" key="1">
    <source>
        <dbReference type="SAM" id="Coils"/>
    </source>
</evidence>
<keyword evidence="6" id="KW-1185">Reference proteome</keyword>
<feature type="compositionally biased region" description="Low complexity" evidence="2">
    <location>
        <begin position="1017"/>
        <end position="1029"/>
    </location>
</feature>
<feature type="compositionally biased region" description="Low complexity" evidence="2">
    <location>
        <begin position="111"/>
        <end position="134"/>
    </location>
</feature>